<feature type="region of interest" description="Disordered" evidence="2">
    <location>
        <begin position="103"/>
        <end position="122"/>
    </location>
</feature>
<dbReference type="Pfam" id="PF00691">
    <property type="entry name" value="OmpA"/>
    <property type="match status" value="1"/>
</dbReference>
<dbReference type="Proteomes" id="UP000812270">
    <property type="component" value="Unassembled WGS sequence"/>
</dbReference>
<sequence>MKPDITHFPSTENKMHVSPDRFNLSGLRLLNKNVPIMKRLFSIMAFSILSIMATAQEEEQHHALPHIDSAVNIDSMLIKQQQQIDSTPPVNVNPEAKPFITKPKVIGDSARSQQKPAAPQKSYDDRWFVSPGLRVQVQDYSMTNKGDHAYTDAVNPLPFGKKTNASFAVSVYRNFSKRVSVSGDIGFSFGHVANNSTNVTKTESKTYNVVTGTVYYHLLEDKNKLQPFISAGIYNIVGDGQYTSAPLGGGVKYHGNGMMATAQVAYAYSLSSNIKGLNPLMYSVGVYLPLKAKKKPTVQETIDNAKTDEKKKDTDSSALAALKKNGNSFGGGIPNINIFIMMPPFDMKNKKGGRNGMGNGMGGDDGGDDDGDIRRQARNNAADVENAFNYPPLTKFTIYFNYDLYSLTSGAFGVLDQVVYQLKTNDNLYVDLLGYTDLIGSEEYNQPLSKKRAQVALEYLKSRGIPETRMFMNYFGKENPVVNTNDPNASWRNRRTEIVIYEKK</sequence>
<organism evidence="4 5">
    <name type="scientific">Pinibacter aurantiacus</name>
    <dbReference type="NCBI Taxonomy" id="2851599"/>
    <lineage>
        <taxon>Bacteria</taxon>
        <taxon>Pseudomonadati</taxon>
        <taxon>Bacteroidota</taxon>
        <taxon>Chitinophagia</taxon>
        <taxon>Chitinophagales</taxon>
        <taxon>Chitinophagaceae</taxon>
        <taxon>Pinibacter</taxon>
    </lineage>
</organism>
<evidence type="ECO:0000256" key="1">
    <source>
        <dbReference type="PROSITE-ProRule" id="PRU00473"/>
    </source>
</evidence>
<feature type="region of interest" description="Disordered" evidence="2">
    <location>
        <begin position="352"/>
        <end position="374"/>
    </location>
</feature>
<evidence type="ECO:0000259" key="3">
    <source>
        <dbReference type="PROSITE" id="PS51123"/>
    </source>
</evidence>
<gene>
    <name evidence="4" type="ORF">KTO63_00915</name>
</gene>
<dbReference type="InterPro" id="IPR050330">
    <property type="entry name" value="Bact_OuterMem_StrucFunc"/>
</dbReference>
<dbReference type="EMBL" id="JAHSPG010000001">
    <property type="protein sequence ID" value="MBV4355687.1"/>
    <property type="molecule type" value="Genomic_DNA"/>
</dbReference>
<feature type="compositionally biased region" description="Gly residues" evidence="2">
    <location>
        <begin position="354"/>
        <end position="364"/>
    </location>
</feature>
<protein>
    <submittedName>
        <fullName evidence="4">OmpA family protein</fullName>
    </submittedName>
</protein>
<reference evidence="4" key="1">
    <citation type="submission" date="2021-06" db="EMBL/GenBank/DDBJ databases">
        <authorList>
            <person name="Huq M.A."/>
        </authorList>
    </citation>
    <scope>NUCLEOTIDE SEQUENCE</scope>
    <source>
        <strain evidence="4">MAH-26</strain>
    </source>
</reference>
<dbReference type="InterPro" id="IPR006665">
    <property type="entry name" value="OmpA-like"/>
</dbReference>
<evidence type="ECO:0000313" key="4">
    <source>
        <dbReference type="EMBL" id="MBV4355687.1"/>
    </source>
</evidence>
<feature type="domain" description="OmpA-like" evidence="3">
    <location>
        <begin position="386"/>
        <end position="504"/>
    </location>
</feature>
<dbReference type="CDD" id="cd07185">
    <property type="entry name" value="OmpA_C-like"/>
    <property type="match status" value="1"/>
</dbReference>
<accession>A0A9E2S669</accession>
<keyword evidence="5" id="KW-1185">Reference proteome</keyword>
<dbReference type="AlphaFoldDB" id="A0A9E2S669"/>
<name>A0A9E2S669_9BACT</name>
<dbReference type="PROSITE" id="PS51123">
    <property type="entry name" value="OMPA_2"/>
    <property type="match status" value="1"/>
</dbReference>
<evidence type="ECO:0000256" key="2">
    <source>
        <dbReference type="SAM" id="MobiDB-lite"/>
    </source>
</evidence>
<dbReference type="PANTHER" id="PTHR30329">
    <property type="entry name" value="STATOR ELEMENT OF FLAGELLAR MOTOR COMPLEX"/>
    <property type="match status" value="1"/>
</dbReference>
<dbReference type="RefSeq" id="WP_217789234.1">
    <property type="nucleotide sequence ID" value="NZ_JAHSPG010000001.1"/>
</dbReference>
<comment type="caution">
    <text evidence="4">The sequence shown here is derived from an EMBL/GenBank/DDBJ whole genome shotgun (WGS) entry which is preliminary data.</text>
</comment>
<dbReference type="PANTHER" id="PTHR30329:SF21">
    <property type="entry name" value="LIPOPROTEIN YIAD-RELATED"/>
    <property type="match status" value="1"/>
</dbReference>
<dbReference type="GO" id="GO:0016020">
    <property type="term" value="C:membrane"/>
    <property type="evidence" value="ECO:0007669"/>
    <property type="project" value="UniProtKB-UniRule"/>
</dbReference>
<keyword evidence="1" id="KW-0472">Membrane</keyword>
<evidence type="ECO:0000313" key="5">
    <source>
        <dbReference type="Proteomes" id="UP000812270"/>
    </source>
</evidence>
<proteinExistence type="predicted"/>